<comment type="caution">
    <text evidence="14">The sequence shown here is derived from an EMBL/GenBank/DDBJ whole genome shotgun (WGS) entry which is preliminary data.</text>
</comment>
<keyword evidence="3" id="KW-0813">Transport</keyword>
<feature type="coiled-coil region" evidence="11">
    <location>
        <begin position="33"/>
        <end position="60"/>
    </location>
</feature>
<dbReference type="RefSeq" id="WP_121839057.1">
    <property type="nucleotide sequence ID" value="NZ_ML014778.1"/>
</dbReference>
<name>A0A3L8PYM8_9GAMM</name>
<evidence type="ECO:0000256" key="11">
    <source>
        <dbReference type="SAM" id="Coils"/>
    </source>
</evidence>
<comment type="subunit">
    <text evidence="2">Homotrimer.</text>
</comment>
<organism evidence="14 15">
    <name type="scientific">Parashewanella curva</name>
    <dbReference type="NCBI Taxonomy" id="2338552"/>
    <lineage>
        <taxon>Bacteria</taxon>
        <taxon>Pseudomonadati</taxon>
        <taxon>Pseudomonadota</taxon>
        <taxon>Gammaproteobacteria</taxon>
        <taxon>Alteromonadales</taxon>
        <taxon>Shewanellaceae</taxon>
        <taxon>Parashewanella</taxon>
    </lineage>
</organism>
<dbReference type="Gene3D" id="2.40.160.10">
    <property type="entry name" value="Porin"/>
    <property type="match status" value="1"/>
</dbReference>
<feature type="signal peptide" evidence="12">
    <location>
        <begin position="1"/>
        <end position="28"/>
    </location>
</feature>
<dbReference type="SUPFAM" id="SSF56935">
    <property type="entry name" value="Porins"/>
    <property type="match status" value="1"/>
</dbReference>
<keyword evidence="4" id="KW-1134">Transmembrane beta strand</keyword>
<keyword evidence="9" id="KW-0472">Membrane</keyword>
<keyword evidence="7" id="KW-0406">Ion transport</keyword>
<dbReference type="EMBL" id="QZEI01000029">
    <property type="protein sequence ID" value="RLV59673.1"/>
    <property type="molecule type" value="Genomic_DNA"/>
</dbReference>
<keyword evidence="15" id="KW-1185">Reference proteome</keyword>
<evidence type="ECO:0000256" key="3">
    <source>
        <dbReference type="ARBA" id="ARBA00022448"/>
    </source>
</evidence>
<evidence type="ECO:0000256" key="2">
    <source>
        <dbReference type="ARBA" id="ARBA00011233"/>
    </source>
</evidence>
<dbReference type="AlphaFoldDB" id="A0A3L8PYM8"/>
<evidence type="ECO:0000313" key="15">
    <source>
        <dbReference type="Proteomes" id="UP000281474"/>
    </source>
</evidence>
<gene>
    <name evidence="14" type="ORF">D5018_11000</name>
</gene>
<dbReference type="GO" id="GO:0009279">
    <property type="term" value="C:cell outer membrane"/>
    <property type="evidence" value="ECO:0007669"/>
    <property type="project" value="UniProtKB-SubCell"/>
</dbReference>
<dbReference type="InterPro" id="IPR050298">
    <property type="entry name" value="Gram-neg_bact_OMP"/>
</dbReference>
<evidence type="ECO:0000256" key="1">
    <source>
        <dbReference type="ARBA" id="ARBA00004571"/>
    </source>
</evidence>
<keyword evidence="8" id="KW-0626">Porin</keyword>
<evidence type="ECO:0000256" key="4">
    <source>
        <dbReference type="ARBA" id="ARBA00022452"/>
    </source>
</evidence>
<evidence type="ECO:0000256" key="9">
    <source>
        <dbReference type="ARBA" id="ARBA00023136"/>
    </source>
</evidence>
<sequence>MMKKRITLPLSLTALSLAAMGFSTSALADHSHSHTLEKKIETLNKRIEQLEGKKSASKFKNTKFTLYGTVRPTLQYKADNSKGDKDWDLGDALSHMGVSAETDLFDGWTAIAKGEWSIDLSNNGDFGKARQVYAGVATPFGTFAFGKQRPAEYTLIAEYLDIFNHASSPFAFDSNGPFFVNNFATYKLVANDFTIMAAAQVDGDKDTHLINTGVGYDTDNLHIGVAYLNQNDSTNANGTEVMGDKKTMAATVAYTFGNGLYLAASYADIDYEFDVKGYDRSGGTLDTALAYPLNDEYKIKLGYFDFDDGKKDPSSQNYTGYNTTLEWNPANNVRLHLEYLTRDYDNLGDDKILALGVRYDFKLTW</sequence>
<reference evidence="14 15" key="1">
    <citation type="submission" date="2018-09" db="EMBL/GenBank/DDBJ databases">
        <title>Phylogeny of the Shewanellaceae, and recommendation for two new genera, Pseudoshewanella and Parashewanella.</title>
        <authorList>
            <person name="Wang G."/>
        </authorList>
    </citation>
    <scope>NUCLEOTIDE SEQUENCE [LARGE SCALE GENOMIC DNA]</scope>
    <source>
        <strain evidence="14 15">C51</strain>
    </source>
</reference>
<feature type="domain" description="Porin" evidence="13">
    <location>
        <begin position="18"/>
        <end position="346"/>
    </location>
</feature>
<evidence type="ECO:0000256" key="8">
    <source>
        <dbReference type="ARBA" id="ARBA00023114"/>
    </source>
</evidence>
<evidence type="ECO:0000256" key="10">
    <source>
        <dbReference type="ARBA" id="ARBA00023237"/>
    </source>
</evidence>
<dbReference type="Proteomes" id="UP000281474">
    <property type="component" value="Unassembled WGS sequence"/>
</dbReference>
<keyword evidence="6 12" id="KW-0732">Signal</keyword>
<keyword evidence="10" id="KW-0998">Cell outer membrane</keyword>
<accession>A0A3L8PYM8</accession>
<keyword evidence="11" id="KW-0175">Coiled coil</keyword>
<dbReference type="OrthoDB" id="784582at2"/>
<feature type="chain" id="PRO_5018304409" evidence="12">
    <location>
        <begin position="29"/>
        <end position="365"/>
    </location>
</feature>
<dbReference type="CDD" id="cd00342">
    <property type="entry name" value="gram_neg_porins"/>
    <property type="match status" value="1"/>
</dbReference>
<dbReference type="GO" id="GO:0006811">
    <property type="term" value="P:monoatomic ion transport"/>
    <property type="evidence" value="ECO:0007669"/>
    <property type="project" value="UniProtKB-KW"/>
</dbReference>
<dbReference type="Pfam" id="PF13609">
    <property type="entry name" value="Porin_4"/>
    <property type="match status" value="1"/>
</dbReference>
<evidence type="ECO:0000259" key="13">
    <source>
        <dbReference type="Pfam" id="PF13609"/>
    </source>
</evidence>
<dbReference type="GO" id="GO:0015288">
    <property type="term" value="F:porin activity"/>
    <property type="evidence" value="ECO:0007669"/>
    <property type="project" value="UniProtKB-KW"/>
</dbReference>
<evidence type="ECO:0000256" key="6">
    <source>
        <dbReference type="ARBA" id="ARBA00022729"/>
    </source>
</evidence>
<dbReference type="PANTHER" id="PTHR34501">
    <property type="entry name" value="PROTEIN YDDL-RELATED"/>
    <property type="match status" value="1"/>
</dbReference>
<dbReference type="PANTHER" id="PTHR34501:SF9">
    <property type="entry name" value="MAJOR OUTER MEMBRANE PROTEIN P.IA"/>
    <property type="match status" value="1"/>
</dbReference>
<evidence type="ECO:0000256" key="7">
    <source>
        <dbReference type="ARBA" id="ARBA00023065"/>
    </source>
</evidence>
<dbReference type="InterPro" id="IPR023614">
    <property type="entry name" value="Porin_dom_sf"/>
</dbReference>
<evidence type="ECO:0000256" key="5">
    <source>
        <dbReference type="ARBA" id="ARBA00022692"/>
    </source>
</evidence>
<dbReference type="InterPro" id="IPR033900">
    <property type="entry name" value="Gram_neg_porin_domain"/>
</dbReference>
<evidence type="ECO:0000313" key="14">
    <source>
        <dbReference type="EMBL" id="RLV59673.1"/>
    </source>
</evidence>
<proteinExistence type="predicted"/>
<keyword evidence="5" id="KW-0812">Transmembrane</keyword>
<dbReference type="GO" id="GO:0046930">
    <property type="term" value="C:pore complex"/>
    <property type="evidence" value="ECO:0007669"/>
    <property type="project" value="UniProtKB-KW"/>
</dbReference>
<comment type="subcellular location">
    <subcellularLocation>
        <location evidence="1">Cell outer membrane</location>
        <topology evidence="1">Multi-pass membrane protein</topology>
    </subcellularLocation>
</comment>
<protein>
    <submittedName>
        <fullName evidence="14">Porin</fullName>
    </submittedName>
</protein>
<evidence type="ECO:0000256" key="12">
    <source>
        <dbReference type="SAM" id="SignalP"/>
    </source>
</evidence>